<accession>A0A822YJR4</accession>
<comment type="caution">
    <text evidence="2">The sequence shown here is derived from an EMBL/GenBank/DDBJ whole genome shotgun (WGS) entry which is preliminary data.</text>
</comment>
<dbReference type="EMBL" id="DUZY01000003">
    <property type="protein sequence ID" value="DAD31771.1"/>
    <property type="molecule type" value="Genomic_DNA"/>
</dbReference>
<sequence>MTVGYQSMQGRFPSSFVLLCKDRQMENSVKIVGGQNKEGKSSKVIGNGQGCRSSFIRSFSKACKVAFLCHSFSCARIVGGQNKEGKSSKVAENDRETRRLTFSGDLCPPREFGDAQK</sequence>
<name>A0A822YJR4_NELNU</name>
<dbReference type="Proteomes" id="UP000607653">
    <property type="component" value="Unassembled WGS sequence"/>
</dbReference>
<organism evidence="2 3">
    <name type="scientific">Nelumbo nucifera</name>
    <name type="common">Sacred lotus</name>
    <dbReference type="NCBI Taxonomy" id="4432"/>
    <lineage>
        <taxon>Eukaryota</taxon>
        <taxon>Viridiplantae</taxon>
        <taxon>Streptophyta</taxon>
        <taxon>Embryophyta</taxon>
        <taxon>Tracheophyta</taxon>
        <taxon>Spermatophyta</taxon>
        <taxon>Magnoliopsida</taxon>
        <taxon>Proteales</taxon>
        <taxon>Nelumbonaceae</taxon>
        <taxon>Nelumbo</taxon>
    </lineage>
</organism>
<evidence type="ECO:0000313" key="2">
    <source>
        <dbReference type="EMBL" id="DAD31771.1"/>
    </source>
</evidence>
<dbReference type="AlphaFoldDB" id="A0A822YJR4"/>
<feature type="compositionally biased region" description="Basic and acidic residues" evidence="1">
    <location>
        <begin position="83"/>
        <end position="99"/>
    </location>
</feature>
<reference evidence="2 3" key="1">
    <citation type="journal article" date="2020" name="Mol. Biol. Evol.">
        <title>Distinct Expression and Methylation Patterns for Genes with Different Fates following a Single Whole-Genome Duplication in Flowering Plants.</title>
        <authorList>
            <person name="Shi T."/>
            <person name="Rahmani R.S."/>
            <person name="Gugger P.F."/>
            <person name="Wang M."/>
            <person name="Li H."/>
            <person name="Zhang Y."/>
            <person name="Li Z."/>
            <person name="Wang Q."/>
            <person name="Van de Peer Y."/>
            <person name="Marchal K."/>
            <person name="Chen J."/>
        </authorList>
    </citation>
    <scope>NUCLEOTIDE SEQUENCE [LARGE SCALE GENOMIC DNA]</scope>
    <source>
        <tissue evidence="2">Leaf</tissue>
    </source>
</reference>
<protein>
    <submittedName>
        <fullName evidence="2">Uncharacterized protein</fullName>
    </submittedName>
</protein>
<feature type="region of interest" description="Disordered" evidence="1">
    <location>
        <begin position="82"/>
        <end position="117"/>
    </location>
</feature>
<gene>
    <name evidence="2" type="ORF">HUJ06_010622</name>
</gene>
<evidence type="ECO:0000256" key="1">
    <source>
        <dbReference type="SAM" id="MobiDB-lite"/>
    </source>
</evidence>
<evidence type="ECO:0000313" key="3">
    <source>
        <dbReference type="Proteomes" id="UP000607653"/>
    </source>
</evidence>
<keyword evidence="3" id="KW-1185">Reference proteome</keyword>
<proteinExistence type="predicted"/>